<keyword evidence="3 6" id="KW-0697">Rotamase</keyword>
<evidence type="ECO:0000256" key="4">
    <source>
        <dbReference type="ARBA" id="ARBA00023235"/>
    </source>
</evidence>
<dbReference type="Gene3D" id="3.10.50.40">
    <property type="match status" value="1"/>
</dbReference>
<dbReference type="InterPro" id="IPR050689">
    <property type="entry name" value="FKBP-type_PPIase"/>
</dbReference>
<dbReference type="Pfam" id="PF00254">
    <property type="entry name" value="FKBP_C"/>
    <property type="match status" value="1"/>
</dbReference>
<comment type="catalytic activity">
    <reaction evidence="1 6">
        <text>[protein]-peptidylproline (omega=180) = [protein]-peptidylproline (omega=0)</text>
        <dbReference type="Rhea" id="RHEA:16237"/>
        <dbReference type="Rhea" id="RHEA-COMP:10747"/>
        <dbReference type="Rhea" id="RHEA-COMP:10748"/>
        <dbReference type="ChEBI" id="CHEBI:83833"/>
        <dbReference type="ChEBI" id="CHEBI:83834"/>
        <dbReference type="EC" id="5.2.1.8"/>
    </reaction>
</comment>
<keyword evidence="9" id="KW-1185">Reference proteome</keyword>
<evidence type="ECO:0000259" key="7">
    <source>
        <dbReference type="PROSITE" id="PS50059"/>
    </source>
</evidence>
<evidence type="ECO:0000313" key="8">
    <source>
        <dbReference type="EMBL" id="KAK4454379.1"/>
    </source>
</evidence>
<evidence type="ECO:0000313" key="9">
    <source>
        <dbReference type="Proteomes" id="UP001321760"/>
    </source>
</evidence>
<dbReference type="EC" id="5.2.1.8" evidence="2 6"/>
<evidence type="ECO:0000256" key="1">
    <source>
        <dbReference type="ARBA" id="ARBA00000971"/>
    </source>
</evidence>
<comment type="similarity">
    <text evidence="5">Belongs to the FKBP-type PPIase family. FKBP1 subfamily.</text>
</comment>
<dbReference type="PROSITE" id="PS50059">
    <property type="entry name" value="FKBP_PPIASE"/>
    <property type="match status" value="1"/>
</dbReference>
<comment type="caution">
    <text evidence="8">The sequence shown here is derived from an EMBL/GenBank/DDBJ whole genome shotgun (WGS) entry which is preliminary data.</text>
</comment>
<dbReference type="PANTHER" id="PTHR10516">
    <property type="entry name" value="PEPTIDYL-PROLYL CIS-TRANS ISOMERASE"/>
    <property type="match status" value="1"/>
</dbReference>
<evidence type="ECO:0000256" key="6">
    <source>
        <dbReference type="PROSITE-ProRule" id="PRU00277"/>
    </source>
</evidence>
<dbReference type="Proteomes" id="UP001321760">
    <property type="component" value="Unassembled WGS sequence"/>
</dbReference>
<gene>
    <name evidence="8" type="ORF">QBC34DRAFT_375545</name>
</gene>
<dbReference type="InterPro" id="IPR001179">
    <property type="entry name" value="PPIase_FKBP_dom"/>
</dbReference>
<organism evidence="8 9">
    <name type="scientific">Podospora aff. communis PSN243</name>
    <dbReference type="NCBI Taxonomy" id="3040156"/>
    <lineage>
        <taxon>Eukaryota</taxon>
        <taxon>Fungi</taxon>
        <taxon>Dikarya</taxon>
        <taxon>Ascomycota</taxon>
        <taxon>Pezizomycotina</taxon>
        <taxon>Sordariomycetes</taxon>
        <taxon>Sordariomycetidae</taxon>
        <taxon>Sordariales</taxon>
        <taxon>Podosporaceae</taxon>
        <taxon>Podospora</taxon>
    </lineage>
</organism>
<dbReference type="EMBL" id="MU865917">
    <property type="protein sequence ID" value="KAK4454379.1"/>
    <property type="molecule type" value="Genomic_DNA"/>
</dbReference>
<dbReference type="GO" id="GO:0005737">
    <property type="term" value="C:cytoplasm"/>
    <property type="evidence" value="ECO:0007669"/>
    <property type="project" value="TreeGrafter"/>
</dbReference>
<feature type="domain" description="PPIase FKBP-type" evidence="7">
    <location>
        <begin position="19"/>
        <end position="109"/>
    </location>
</feature>
<proteinExistence type="inferred from homology"/>
<reference evidence="8" key="1">
    <citation type="journal article" date="2023" name="Mol. Phylogenet. Evol.">
        <title>Genome-scale phylogeny and comparative genomics of the fungal order Sordariales.</title>
        <authorList>
            <person name="Hensen N."/>
            <person name="Bonometti L."/>
            <person name="Westerberg I."/>
            <person name="Brannstrom I.O."/>
            <person name="Guillou S."/>
            <person name="Cros-Aarteil S."/>
            <person name="Calhoun S."/>
            <person name="Haridas S."/>
            <person name="Kuo A."/>
            <person name="Mondo S."/>
            <person name="Pangilinan J."/>
            <person name="Riley R."/>
            <person name="LaButti K."/>
            <person name="Andreopoulos B."/>
            <person name="Lipzen A."/>
            <person name="Chen C."/>
            <person name="Yan M."/>
            <person name="Daum C."/>
            <person name="Ng V."/>
            <person name="Clum A."/>
            <person name="Steindorff A."/>
            <person name="Ohm R.A."/>
            <person name="Martin F."/>
            <person name="Silar P."/>
            <person name="Natvig D.O."/>
            <person name="Lalanne C."/>
            <person name="Gautier V."/>
            <person name="Ament-Velasquez S.L."/>
            <person name="Kruys A."/>
            <person name="Hutchinson M.I."/>
            <person name="Powell A.J."/>
            <person name="Barry K."/>
            <person name="Miller A.N."/>
            <person name="Grigoriev I.V."/>
            <person name="Debuchy R."/>
            <person name="Gladieux P."/>
            <person name="Hiltunen Thoren M."/>
            <person name="Johannesson H."/>
        </authorList>
    </citation>
    <scope>NUCLEOTIDE SEQUENCE</scope>
    <source>
        <strain evidence="8">PSN243</strain>
    </source>
</reference>
<sequence>MGVRKTVVVAGTGSRPRRGQTVTIEYTGWLKDDTQPDGRGEMFDTSVGREDLETVIGIGNLIKGWDEAVPLMRVGERAILEITSDYGGFRGHIPRNADLIFEVWLKAVA</sequence>
<evidence type="ECO:0000256" key="3">
    <source>
        <dbReference type="ARBA" id="ARBA00023110"/>
    </source>
</evidence>
<evidence type="ECO:0000256" key="5">
    <source>
        <dbReference type="ARBA" id="ARBA00038106"/>
    </source>
</evidence>
<dbReference type="PANTHER" id="PTHR10516:SF447">
    <property type="entry name" value="FK506-BINDING PROTEIN 1B"/>
    <property type="match status" value="1"/>
</dbReference>
<evidence type="ECO:0000256" key="2">
    <source>
        <dbReference type="ARBA" id="ARBA00013194"/>
    </source>
</evidence>
<dbReference type="SUPFAM" id="SSF54534">
    <property type="entry name" value="FKBP-like"/>
    <property type="match status" value="1"/>
</dbReference>
<keyword evidence="4 6" id="KW-0413">Isomerase</keyword>
<accession>A0AAV9H2E8</accession>
<name>A0AAV9H2E8_9PEZI</name>
<dbReference type="AlphaFoldDB" id="A0AAV9H2E8"/>
<reference evidence="8" key="2">
    <citation type="submission" date="2023-05" db="EMBL/GenBank/DDBJ databases">
        <authorList>
            <consortium name="Lawrence Berkeley National Laboratory"/>
            <person name="Steindorff A."/>
            <person name="Hensen N."/>
            <person name="Bonometti L."/>
            <person name="Westerberg I."/>
            <person name="Brannstrom I.O."/>
            <person name="Guillou S."/>
            <person name="Cros-Aarteil S."/>
            <person name="Calhoun S."/>
            <person name="Haridas S."/>
            <person name="Kuo A."/>
            <person name="Mondo S."/>
            <person name="Pangilinan J."/>
            <person name="Riley R."/>
            <person name="Labutti K."/>
            <person name="Andreopoulos B."/>
            <person name="Lipzen A."/>
            <person name="Chen C."/>
            <person name="Yanf M."/>
            <person name="Daum C."/>
            <person name="Ng V."/>
            <person name="Clum A."/>
            <person name="Ohm R."/>
            <person name="Martin F."/>
            <person name="Silar P."/>
            <person name="Natvig D."/>
            <person name="Lalanne C."/>
            <person name="Gautier V."/>
            <person name="Ament-Velasquez S.L."/>
            <person name="Kruys A."/>
            <person name="Hutchinson M.I."/>
            <person name="Powell A.J."/>
            <person name="Barry K."/>
            <person name="Miller A.N."/>
            <person name="Grigoriev I.V."/>
            <person name="Debuchy R."/>
            <person name="Gladieux P."/>
            <person name="Thoren M.H."/>
            <person name="Johannesson H."/>
        </authorList>
    </citation>
    <scope>NUCLEOTIDE SEQUENCE</scope>
    <source>
        <strain evidence="8">PSN243</strain>
    </source>
</reference>
<dbReference type="InterPro" id="IPR046357">
    <property type="entry name" value="PPIase_dom_sf"/>
</dbReference>
<dbReference type="GO" id="GO:0003755">
    <property type="term" value="F:peptidyl-prolyl cis-trans isomerase activity"/>
    <property type="evidence" value="ECO:0007669"/>
    <property type="project" value="UniProtKB-KW"/>
</dbReference>
<protein>
    <recommendedName>
        <fullName evidence="2 6">peptidylprolyl isomerase</fullName>
        <ecNumber evidence="2 6">5.2.1.8</ecNumber>
    </recommendedName>
</protein>